<feature type="compositionally biased region" description="Pro residues" evidence="11">
    <location>
        <begin position="18"/>
        <end position="27"/>
    </location>
</feature>
<keyword evidence="2" id="KW-0645">Protease</keyword>
<feature type="region of interest" description="Disordered" evidence="11">
    <location>
        <begin position="1"/>
        <end position="27"/>
    </location>
</feature>
<evidence type="ECO:0000256" key="11">
    <source>
        <dbReference type="SAM" id="MobiDB-lite"/>
    </source>
</evidence>
<dbReference type="GeneID" id="102359918"/>
<keyword evidence="13" id="KW-1185">Reference proteome</keyword>
<dbReference type="PANTHER" id="PTHR28631">
    <property type="entry name" value="UPF0692 PROTEIN C19ORF54"/>
    <property type="match status" value="1"/>
</dbReference>
<dbReference type="Proteomes" id="UP000008672">
    <property type="component" value="Unassembled WGS sequence"/>
</dbReference>
<proteinExistence type="inferred from homology"/>
<evidence type="ECO:0000313" key="12">
    <source>
        <dbReference type="Ensembl" id="ENSLACP00000020157.1"/>
    </source>
</evidence>
<evidence type="ECO:0000256" key="1">
    <source>
        <dbReference type="ARBA" id="ARBA00022438"/>
    </source>
</evidence>
<dbReference type="AlphaFoldDB" id="H3BE36"/>
<dbReference type="GO" id="GO:0006508">
    <property type="term" value="P:proteolysis"/>
    <property type="evidence" value="ECO:0007669"/>
    <property type="project" value="UniProtKB-KW"/>
</dbReference>
<dbReference type="eggNOG" id="ENOG502QQQD">
    <property type="taxonomic scope" value="Eukaryota"/>
</dbReference>
<dbReference type="GeneTree" id="ENSGT00390000012368"/>
<gene>
    <name evidence="12" type="primary">ACTMAP</name>
</gene>
<evidence type="ECO:0000256" key="10">
    <source>
        <dbReference type="ARBA" id="ARBA00093265"/>
    </source>
</evidence>
<evidence type="ECO:0000256" key="4">
    <source>
        <dbReference type="ARBA" id="ARBA00034725"/>
    </source>
</evidence>
<dbReference type="EMBL" id="AFYH01009970">
    <property type="status" value="NOT_ANNOTATED_CDS"/>
    <property type="molecule type" value="Genomic_DNA"/>
</dbReference>
<evidence type="ECO:0000256" key="6">
    <source>
        <dbReference type="ARBA" id="ARBA00034908"/>
    </source>
</evidence>
<feature type="compositionally biased region" description="Polar residues" evidence="11">
    <location>
        <begin position="1"/>
        <end position="16"/>
    </location>
</feature>
<dbReference type="CTD" id="284325"/>
<comment type="catalytic activity">
    <reaction evidence="8">
        <text>N-terminal N(alpha)-acetyl-L-cysteinyl-L-aspartyl-[protein] + H2O = N-terminal L-aspartyl-[protein] + N-acetyl-L-cysteine</text>
        <dbReference type="Rhea" id="RHEA:74579"/>
        <dbReference type="Rhea" id="RHEA-COMP:12669"/>
        <dbReference type="Rhea" id="RHEA-COMP:18395"/>
        <dbReference type="ChEBI" id="CHEBI:15377"/>
        <dbReference type="ChEBI" id="CHEBI:64720"/>
        <dbReference type="ChEBI" id="CHEBI:78236"/>
        <dbReference type="ChEBI" id="CHEBI:193599"/>
    </reaction>
    <physiologicalReaction direction="left-to-right" evidence="8">
        <dbReference type="Rhea" id="RHEA:74580"/>
    </physiologicalReaction>
</comment>
<keyword evidence="3" id="KW-0378">Hydrolase</keyword>
<dbReference type="GO" id="GO:0004177">
    <property type="term" value="F:aminopeptidase activity"/>
    <property type="evidence" value="ECO:0007669"/>
    <property type="project" value="UniProtKB-KW"/>
</dbReference>
<dbReference type="InterPro" id="IPR040043">
    <property type="entry name" value="ACTMAP"/>
</dbReference>
<comment type="similarity">
    <text evidence="4">Belongs to the ACTMAP family.</text>
</comment>
<evidence type="ECO:0000256" key="5">
    <source>
        <dbReference type="ARBA" id="ARBA00034848"/>
    </source>
</evidence>
<keyword evidence="1" id="KW-0031">Aminopeptidase</keyword>
<name>H3BE36_LATCH</name>
<dbReference type="Ensembl" id="ENSLACT00000020295.1">
    <property type="protein sequence ID" value="ENSLACP00000020157.1"/>
    <property type="gene ID" value="ENSLACG00000017716.1"/>
</dbReference>
<dbReference type="HOGENOM" id="CLU_077492_1_0_1"/>
<evidence type="ECO:0000256" key="3">
    <source>
        <dbReference type="ARBA" id="ARBA00022801"/>
    </source>
</evidence>
<comment type="catalytic activity">
    <reaction evidence="10">
        <text>N-terminal N(alpha)-acetyl-L-methionyl-L-glutamyl-[protein] + H2O = N-terminal L-glutamyl-[protein] + N-acetyl-L-methionine</text>
        <dbReference type="Rhea" id="RHEA:74575"/>
        <dbReference type="Rhea" id="RHEA-COMP:12668"/>
        <dbReference type="Rhea" id="RHEA-COMP:12697"/>
        <dbReference type="ChEBI" id="CHEBI:15377"/>
        <dbReference type="ChEBI" id="CHEBI:64721"/>
        <dbReference type="ChEBI" id="CHEBI:71670"/>
        <dbReference type="ChEBI" id="CHEBI:133360"/>
    </reaction>
    <physiologicalReaction direction="left-to-right" evidence="10">
        <dbReference type="Rhea" id="RHEA:74576"/>
    </physiologicalReaction>
</comment>
<reference evidence="12" key="2">
    <citation type="submission" date="2025-08" db="UniProtKB">
        <authorList>
            <consortium name="Ensembl"/>
        </authorList>
    </citation>
    <scope>IDENTIFICATION</scope>
</reference>
<evidence type="ECO:0000313" key="13">
    <source>
        <dbReference type="Proteomes" id="UP000008672"/>
    </source>
</evidence>
<dbReference type="Bgee" id="ENSLACG00000017716">
    <property type="expression patterns" value="Expressed in mesonephros and 6 other cell types or tissues"/>
</dbReference>
<dbReference type="EMBL" id="AFYH01009971">
    <property type="status" value="NOT_ANNOTATED_CDS"/>
    <property type="molecule type" value="Genomic_DNA"/>
</dbReference>
<evidence type="ECO:0000256" key="2">
    <source>
        <dbReference type="ARBA" id="ARBA00022670"/>
    </source>
</evidence>
<sequence>MSQEALGNSLQDSSVVSPPIPPPPPLPLMAHVRPQKKKLYQTISESRSPVIGDVEEAKMLLKSRESSFSKELRWLLFNKYVPSLIQDGPQCGLVALWMAGPLLLPGGPVPMEKIVNIALKRGYTAQGEMFSAADMLKLAQEVFHCEAELVSGGMMGNNQRKILRHLVSGCPLLLPYDEDFNHEPCAKKGHKAHWAVVSGVLLGLKCGSLAGLYQEDPELSGLFYPPREAHWHCPPEDGVVEIYLLAKQGKSLKYQLWEYQRVHESNMQLTDLDPSRAADGTVYVLPQGGVKSGLCGHTVLLKPGTELTEKA</sequence>
<reference evidence="13" key="1">
    <citation type="submission" date="2011-08" db="EMBL/GenBank/DDBJ databases">
        <title>The draft genome of Latimeria chalumnae.</title>
        <authorList>
            <person name="Di Palma F."/>
            <person name="Alfoldi J."/>
            <person name="Johnson J."/>
            <person name="Berlin A."/>
            <person name="Gnerre S."/>
            <person name="Jaffe D."/>
            <person name="MacCallum I."/>
            <person name="Young S."/>
            <person name="Walker B.J."/>
            <person name="Lander E."/>
            <person name="Lindblad-Toh K."/>
        </authorList>
    </citation>
    <scope>NUCLEOTIDE SEQUENCE [LARGE SCALE GENOMIC DNA]</scope>
    <source>
        <strain evidence="13">Wild caught</strain>
    </source>
</reference>
<dbReference type="Pfam" id="PF21646">
    <property type="entry name" value="ACTMAP-like_C"/>
    <property type="match status" value="1"/>
</dbReference>
<dbReference type="InParanoid" id="H3BE36"/>
<protein>
    <recommendedName>
        <fullName evidence="5">Actin maturation protease</fullName>
    </recommendedName>
    <alternativeName>
        <fullName evidence="6">Actin aminopeptidase ACTMAP</fullName>
    </alternativeName>
</protein>
<evidence type="ECO:0000256" key="9">
    <source>
        <dbReference type="ARBA" id="ARBA00093241"/>
    </source>
</evidence>
<reference evidence="12" key="3">
    <citation type="submission" date="2025-09" db="UniProtKB">
        <authorList>
            <consortium name="Ensembl"/>
        </authorList>
    </citation>
    <scope>IDENTIFICATION</scope>
</reference>
<evidence type="ECO:0000256" key="8">
    <source>
        <dbReference type="ARBA" id="ARBA00049041"/>
    </source>
</evidence>
<dbReference type="RefSeq" id="XP_005987906.3">
    <property type="nucleotide sequence ID" value="XM_005987844.3"/>
</dbReference>
<dbReference type="OMA" id="QLWDYEQ"/>
<organism evidence="12 13">
    <name type="scientific">Latimeria chalumnae</name>
    <name type="common">Coelacanth</name>
    <dbReference type="NCBI Taxonomy" id="7897"/>
    <lineage>
        <taxon>Eukaryota</taxon>
        <taxon>Metazoa</taxon>
        <taxon>Chordata</taxon>
        <taxon>Craniata</taxon>
        <taxon>Vertebrata</taxon>
        <taxon>Euteleostomi</taxon>
        <taxon>Coelacanthiformes</taxon>
        <taxon>Coelacanthidae</taxon>
        <taxon>Latimeria</taxon>
    </lineage>
</organism>
<comment type="catalytic activity">
    <reaction evidence="9">
        <text>N-terminal N(alpha)-acetyl-L-methionyl-L-aspartyl-[protein] + H2O = N-terminal L-aspartyl-[protein] + N-acetyl-L-methionine</text>
        <dbReference type="Rhea" id="RHEA:74571"/>
        <dbReference type="Rhea" id="RHEA-COMP:12669"/>
        <dbReference type="Rhea" id="RHEA-COMP:12693"/>
        <dbReference type="ChEBI" id="CHEBI:15377"/>
        <dbReference type="ChEBI" id="CHEBI:64720"/>
        <dbReference type="ChEBI" id="CHEBI:71670"/>
        <dbReference type="ChEBI" id="CHEBI:133063"/>
    </reaction>
    <physiologicalReaction direction="left-to-right" evidence="9">
        <dbReference type="Rhea" id="RHEA:74572"/>
    </physiologicalReaction>
</comment>
<dbReference type="KEGG" id="lcm:102359918"/>
<dbReference type="PANTHER" id="PTHR28631:SF1">
    <property type="entry name" value="ACTIN MATURATION PROTEASE"/>
    <property type="match status" value="1"/>
</dbReference>
<accession>H3BE36</accession>
<dbReference type="FunCoup" id="H3BE36">
    <property type="interactions" value="79"/>
</dbReference>
<evidence type="ECO:0000256" key="7">
    <source>
        <dbReference type="ARBA" id="ARBA00047999"/>
    </source>
</evidence>
<comment type="catalytic activity">
    <reaction evidence="7">
        <text>N-terminal N(alpha)-acetyl-L-cysteinyl-L-glutamyl-[protein] + H2O = N-terminal L-glutamyl-[protein] + N-acetyl-L-cysteine</text>
        <dbReference type="Rhea" id="RHEA:74583"/>
        <dbReference type="Rhea" id="RHEA-COMP:12668"/>
        <dbReference type="Rhea" id="RHEA-COMP:18396"/>
        <dbReference type="ChEBI" id="CHEBI:15377"/>
        <dbReference type="ChEBI" id="CHEBI:64721"/>
        <dbReference type="ChEBI" id="CHEBI:78236"/>
        <dbReference type="ChEBI" id="CHEBI:193601"/>
    </reaction>
    <physiologicalReaction direction="left-to-right" evidence="7">
        <dbReference type="Rhea" id="RHEA:74584"/>
    </physiologicalReaction>
</comment>
<dbReference type="STRING" id="7897.ENSLACP00000020157"/>